<dbReference type="HOGENOM" id="CLU_3193050_0_0_4"/>
<reference evidence="1 2" key="1">
    <citation type="submission" date="2012-04" db="EMBL/GenBank/DDBJ databases">
        <title>Improved High-Quality Draft sequence of Leptothrix ochracea L12.</title>
        <authorList>
            <consortium name="US DOE Joint Genome Institute"/>
            <person name="Lucas S."/>
            <person name="Han J."/>
            <person name="Lapidus A."/>
            <person name="Cheng J.-F."/>
            <person name="Goodwin L."/>
            <person name="Pitluck S."/>
            <person name="Peters L."/>
            <person name="Zeytun A."/>
            <person name="Detter J.C."/>
            <person name="Han C."/>
            <person name="Tapia R."/>
            <person name="Land M."/>
            <person name="Hauser L."/>
            <person name="Kyrpides N."/>
            <person name="Ivanova N."/>
            <person name="Pagani I."/>
            <person name="Stepanauskas R."/>
            <person name="Masland D."/>
            <person name="Poulton N."/>
            <person name="Emerson D."/>
            <person name="Fleming E."/>
            <person name="Woyke T."/>
        </authorList>
    </citation>
    <scope>NUCLEOTIDE SEQUENCE [LARGE SCALE GENOMIC DNA]</scope>
    <source>
        <strain evidence="1 2">L12</strain>
    </source>
</reference>
<feature type="non-terminal residue" evidence="1">
    <location>
        <position position="46"/>
    </location>
</feature>
<evidence type="ECO:0000313" key="1">
    <source>
        <dbReference type="EMBL" id="EIM31743.1"/>
    </source>
</evidence>
<evidence type="ECO:0000313" key="2">
    <source>
        <dbReference type="Proteomes" id="UP000053899"/>
    </source>
</evidence>
<protein>
    <submittedName>
        <fullName evidence="1">Uncharacterized protein</fullName>
    </submittedName>
</protein>
<dbReference type="AlphaFoldDB" id="I4Z6A1"/>
<gene>
    <name evidence="1" type="ORF">LepocDRAFT_00004840</name>
</gene>
<dbReference type="EMBL" id="JH660668">
    <property type="protein sequence ID" value="EIM31743.1"/>
    <property type="molecule type" value="Genomic_DNA"/>
</dbReference>
<proteinExistence type="predicted"/>
<sequence length="46" mass="5228">MWFASIAHAQIIEDADLHQEGPNAVLQVRFLTPHSLFGSQCEFPFQ</sequence>
<keyword evidence="2" id="KW-1185">Reference proteome</keyword>
<dbReference type="Proteomes" id="UP000053899">
    <property type="component" value="Unassembled WGS sequence"/>
</dbReference>
<accession>I4Z6A1</accession>
<name>I4Z6A1_9BURK</name>
<organism evidence="1 2">
    <name type="scientific">Leptothrix ochracea L12</name>
    <dbReference type="NCBI Taxonomy" id="735332"/>
    <lineage>
        <taxon>Bacteria</taxon>
        <taxon>Pseudomonadati</taxon>
        <taxon>Pseudomonadota</taxon>
        <taxon>Betaproteobacteria</taxon>
        <taxon>Burkholderiales</taxon>
        <taxon>Sphaerotilaceae</taxon>
        <taxon>Leptothrix</taxon>
    </lineage>
</organism>